<feature type="region of interest" description="Disordered" evidence="1">
    <location>
        <begin position="1"/>
        <end position="21"/>
    </location>
</feature>
<evidence type="ECO:0000313" key="3">
    <source>
        <dbReference type="Proteomes" id="UP000694005"/>
    </source>
</evidence>
<evidence type="ECO:0000256" key="1">
    <source>
        <dbReference type="SAM" id="MobiDB-lite"/>
    </source>
</evidence>
<accession>A0A8D9CLK0</accession>
<dbReference type="EMBL" id="LS974625">
    <property type="protein sequence ID" value="CAG7860752.1"/>
    <property type="molecule type" value="Genomic_DNA"/>
</dbReference>
<feature type="compositionally biased region" description="Basic and acidic residues" evidence="1">
    <location>
        <begin position="1"/>
        <end position="20"/>
    </location>
</feature>
<proteinExistence type="predicted"/>
<name>A0A8D9CLK0_BRACM</name>
<gene>
    <name evidence="2" type="ORF">BRAPAZ1V2_A09P12190.2</name>
</gene>
<dbReference type="Proteomes" id="UP000694005">
    <property type="component" value="Chromosome A09"/>
</dbReference>
<sequence length="124" mass="13829">MEKEKSDYSEKFEGNADKPARNKQIMEALSWSSLTETAKAALCSNKSSTDSLKSIGCDGSSSSVSFFSQLCLMINLLKKFDYDVSLVAKIFGLSSKELKGYEVDLNRYNDCKFMSDILKTGNLY</sequence>
<dbReference type="Gramene" id="A09p12190.2_BraZ1">
    <property type="protein sequence ID" value="A09p12190.2_BraZ1.CDS"/>
    <property type="gene ID" value="A09g12190.2_BraZ1"/>
</dbReference>
<reference evidence="2 3" key="1">
    <citation type="submission" date="2021-07" db="EMBL/GenBank/DDBJ databases">
        <authorList>
            <consortium name="Genoscope - CEA"/>
            <person name="William W."/>
        </authorList>
    </citation>
    <scope>NUCLEOTIDE SEQUENCE [LARGE SCALE GENOMIC DNA]</scope>
</reference>
<evidence type="ECO:0000313" key="2">
    <source>
        <dbReference type="EMBL" id="CAG7860752.1"/>
    </source>
</evidence>
<organism evidence="2 3">
    <name type="scientific">Brassica campestris</name>
    <name type="common">Field mustard</name>
    <dbReference type="NCBI Taxonomy" id="3711"/>
    <lineage>
        <taxon>Eukaryota</taxon>
        <taxon>Viridiplantae</taxon>
        <taxon>Streptophyta</taxon>
        <taxon>Embryophyta</taxon>
        <taxon>Tracheophyta</taxon>
        <taxon>Spermatophyta</taxon>
        <taxon>Magnoliopsida</taxon>
        <taxon>eudicotyledons</taxon>
        <taxon>Gunneridae</taxon>
        <taxon>Pentapetalae</taxon>
        <taxon>rosids</taxon>
        <taxon>malvids</taxon>
        <taxon>Brassicales</taxon>
        <taxon>Brassicaceae</taxon>
        <taxon>Brassiceae</taxon>
        <taxon>Brassica</taxon>
    </lineage>
</organism>
<protein>
    <submittedName>
        <fullName evidence="2">Uncharacterized protein</fullName>
    </submittedName>
</protein>
<dbReference type="AlphaFoldDB" id="A0A8D9CLK0"/>